<accession>A0A0F9VAV4</accession>
<organism evidence="1">
    <name type="scientific">marine sediment metagenome</name>
    <dbReference type="NCBI Taxonomy" id="412755"/>
    <lineage>
        <taxon>unclassified sequences</taxon>
        <taxon>metagenomes</taxon>
        <taxon>ecological metagenomes</taxon>
    </lineage>
</organism>
<sequence length="70" mass="7699">MDMYCDHPACRDEPQLASKVCFTGYDRASTLRQARMVGWKINLRKSADVPKGQSLGTGTAICPGHQDNVT</sequence>
<comment type="caution">
    <text evidence="1">The sequence shown here is derived from an EMBL/GenBank/DDBJ whole genome shotgun (WGS) entry which is preliminary data.</text>
</comment>
<evidence type="ECO:0000313" key="1">
    <source>
        <dbReference type="EMBL" id="KKN70696.1"/>
    </source>
</evidence>
<reference evidence="1" key="1">
    <citation type="journal article" date="2015" name="Nature">
        <title>Complex archaea that bridge the gap between prokaryotes and eukaryotes.</title>
        <authorList>
            <person name="Spang A."/>
            <person name="Saw J.H."/>
            <person name="Jorgensen S.L."/>
            <person name="Zaremba-Niedzwiedzka K."/>
            <person name="Martijn J."/>
            <person name="Lind A.E."/>
            <person name="van Eijk R."/>
            <person name="Schleper C."/>
            <person name="Guy L."/>
            <person name="Ettema T.J."/>
        </authorList>
    </citation>
    <scope>NUCLEOTIDE SEQUENCE</scope>
</reference>
<dbReference type="EMBL" id="LAZR01000399">
    <property type="protein sequence ID" value="KKN70696.1"/>
    <property type="molecule type" value="Genomic_DNA"/>
</dbReference>
<gene>
    <name evidence="1" type="ORF">LCGC14_0428510</name>
</gene>
<proteinExistence type="predicted"/>
<protein>
    <submittedName>
        <fullName evidence="1">Uncharacterized protein</fullName>
    </submittedName>
</protein>
<dbReference type="AlphaFoldDB" id="A0A0F9VAV4"/>
<name>A0A0F9VAV4_9ZZZZ</name>